<reference evidence="2 3" key="1">
    <citation type="submission" date="2014-04" db="EMBL/GenBank/DDBJ databases">
        <authorList>
            <consortium name="DOE Joint Genome Institute"/>
            <person name="Kuo A."/>
            <person name="Kohler A."/>
            <person name="Costa M.D."/>
            <person name="Nagy L.G."/>
            <person name="Floudas D."/>
            <person name="Copeland A."/>
            <person name="Barry K.W."/>
            <person name="Cichocki N."/>
            <person name="Veneault-Fourrey C."/>
            <person name="LaButti K."/>
            <person name="Lindquist E.A."/>
            <person name="Lipzen A."/>
            <person name="Lundell T."/>
            <person name="Morin E."/>
            <person name="Murat C."/>
            <person name="Sun H."/>
            <person name="Tunlid A."/>
            <person name="Henrissat B."/>
            <person name="Grigoriev I.V."/>
            <person name="Hibbett D.S."/>
            <person name="Martin F."/>
            <person name="Nordberg H.P."/>
            <person name="Cantor M.N."/>
            <person name="Hua S.X."/>
        </authorList>
    </citation>
    <scope>NUCLEOTIDE SEQUENCE [LARGE SCALE GENOMIC DNA]</scope>
    <source>
        <strain evidence="2 3">441</strain>
    </source>
</reference>
<sequence>MNNGHQARMYLRKTSRKENKGATATQPKGGQRADDIASLEQNRHAASSSASHPPTMNGHCARMFLQGRRDTCSAAQYPPPPGSSHAECDKIKSTTLDQPPRRSSTSHPPVMAGHCARMFAAGRRDSCSGVRYPFFEEPEKSSPAKEIMQDLKKKASIWGSHDVVNGKPRKNKG</sequence>
<dbReference type="OrthoDB" id="2675785at2759"/>
<evidence type="ECO:0000313" key="3">
    <source>
        <dbReference type="Proteomes" id="UP000054018"/>
    </source>
</evidence>
<dbReference type="HOGENOM" id="CLU_1548220_0_0_1"/>
<feature type="region of interest" description="Disordered" evidence="1">
    <location>
        <begin position="1"/>
        <end position="59"/>
    </location>
</feature>
<organism evidence="2 3">
    <name type="scientific">Pisolithus microcarpus 441</name>
    <dbReference type="NCBI Taxonomy" id="765257"/>
    <lineage>
        <taxon>Eukaryota</taxon>
        <taxon>Fungi</taxon>
        <taxon>Dikarya</taxon>
        <taxon>Basidiomycota</taxon>
        <taxon>Agaricomycotina</taxon>
        <taxon>Agaricomycetes</taxon>
        <taxon>Agaricomycetidae</taxon>
        <taxon>Boletales</taxon>
        <taxon>Sclerodermatineae</taxon>
        <taxon>Pisolithaceae</taxon>
        <taxon>Pisolithus</taxon>
    </lineage>
</organism>
<reference evidence="3" key="2">
    <citation type="submission" date="2015-01" db="EMBL/GenBank/DDBJ databases">
        <title>Evolutionary Origins and Diversification of the Mycorrhizal Mutualists.</title>
        <authorList>
            <consortium name="DOE Joint Genome Institute"/>
            <consortium name="Mycorrhizal Genomics Consortium"/>
            <person name="Kohler A."/>
            <person name="Kuo A."/>
            <person name="Nagy L.G."/>
            <person name="Floudas D."/>
            <person name="Copeland A."/>
            <person name="Barry K.W."/>
            <person name="Cichocki N."/>
            <person name="Veneault-Fourrey C."/>
            <person name="LaButti K."/>
            <person name="Lindquist E.A."/>
            <person name="Lipzen A."/>
            <person name="Lundell T."/>
            <person name="Morin E."/>
            <person name="Murat C."/>
            <person name="Riley R."/>
            <person name="Ohm R."/>
            <person name="Sun H."/>
            <person name="Tunlid A."/>
            <person name="Henrissat B."/>
            <person name="Grigoriev I.V."/>
            <person name="Hibbett D.S."/>
            <person name="Martin F."/>
        </authorList>
    </citation>
    <scope>NUCLEOTIDE SEQUENCE [LARGE SCALE GENOMIC DNA]</scope>
    <source>
        <strain evidence="3">441</strain>
    </source>
</reference>
<accession>A0A0D0A5Q7</accession>
<evidence type="ECO:0000256" key="1">
    <source>
        <dbReference type="SAM" id="MobiDB-lite"/>
    </source>
</evidence>
<evidence type="ECO:0000313" key="2">
    <source>
        <dbReference type="EMBL" id="KIK27388.1"/>
    </source>
</evidence>
<feature type="compositionally biased region" description="Polar residues" evidence="1">
    <location>
        <begin position="93"/>
        <end position="107"/>
    </location>
</feature>
<dbReference type="AlphaFoldDB" id="A0A0D0A5Q7"/>
<protein>
    <submittedName>
        <fullName evidence="2">Uncharacterized protein</fullName>
    </submittedName>
</protein>
<dbReference type="Proteomes" id="UP000054018">
    <property type="component" value="Unassembled WGS sequence"/>
</dbReference>
<gene>
    <name evidence="2" type="ORF">PISMIDRAFT_674731</name>
</gene>
<dbReference type="EMBL" id="KN833696">
    <property type="protein sequence ID" value="KIK27388.1"/>
    <property type="molecule type" value="Genomic_DNA"/>
</dbReference>
<proteinExistence type="predicted"/>
<keyword evidence="3" id="KW-1185">Reference proteome</keyword>
<feature type="region of interest" description="Disordered" evidence="1">
    <location>
        <begin position="71"/>
        <end position="111"/>
    </location>
</feature>
<name>A0A0D0A5Q7_9AGAM</name>